<evidence type="ECO:0000313" key="2">
    <source>
        <dbReference type="EMBL" id="TKI68773.1"/>
    </source>
</evidence>
<proteinExistence type="predicted"/>
<dbReference type="InterPro" id="IPR010982">
    <property type="entry name" value="Lambda_DNA-bd_dom_sf"/>
</dbReference>
<dbReference type="Proteomes" id="UP000309561">
    <property type="component" value="Unassembled WGS sequence"/>
</dbReference>
<dbReference type="InterPro" id="IPR039060">
    <property type="entry name" value="Antitox_HigA"/>
</dbReference>
<dbReference type="Pfam" id="PF01381">
    <property type="entry name" value="HTH_3"/>
    <property type="match status" value="1"/>
</dbReference>
<comment type="caution">
    <text evidence="2">The sequence shown here is derived from an EMBL/GenBank/DDBJ whole genome shotgun (WGS) entry which is preliminary data.</text>
</comment>
<dbReference type="PANTHER" id="PTHR40455:SF1">
    <property type="entry name" value="ANTITOXIN HIGA"/>
    <property type="match status" value="1"/>
</dbReference>
<dbReference type="GO" id="GO:0001046">
    <property type="term" value="F:core promoter sequence-specific DNA binding"/>
    <property type="evidence" value="ECO:0007669"/>
    <property type="project" value="TreeGrafter"/>
</dbReference>
<dbReference type="OrthoDB" id="9796786at2"/>
<dbReference type="Gene3D" id="1.10.260.40">
    <property type="entry name" value="lambda repressor-like DNA-binding domains"/>
    <property type="match status" value="1"/>
</dbReference>
<sequence length="124" mass="14313">MNIKPIKNEQDYESALQRVEVLMDAVPESEEFDELEVLTTLIEAYETKHYKIDAPDPISAIKFRMEQENLKQKDLAAALGDETRVSKILSGQRELTVTMIRNLHEQFKIPFESLFGREKKLSAT</sequence>
<name>A0A4V5TNY0_9BACT</name>
<dbReference type="GO" id="GO:0006355">
    <property type="term" value="P:regulation of DNA-templated transcription"/>
    <property type="evidence" value="ECO:0007669"/>
    <property type="project" value="InterPro"/>
</dbReference>
<dbReference type="SMART" id="SM00530">
    <property type="entry name" value="HTH_XRE"/>
    <property type="match status" value="1"/>
</dbReference>
<protein>
    <submittedName>
        <fullName evidence="2">Helix-turn-helix domain-containing protein</fullName>
    </submittedName>
</protein>
<dbReference type="CDD" id="cd00093">
    <property type="entry name" value="HTH_XRE"/>
    <property type="match status" value="1"/>
</dbReference>
<feature type="domain" description="HTH cro/C1-type" evidence="1">
    <location>
        <begin position="61"/>
        <end position="114"/>
    </location>
</feature>
<evidence type="ECO:0000259" key="1">
    <source>
        <dbReference type="PROSITE" id="PS50943"/>
    </source>
</evidence>
<dbReference type="PANTHER" id="PTHR40455">
    <property type="entry name" value="ANTITOXIN HIGA"/>
    <property type="match status" value="1"/>
</dbReference>
<dbReference type="PROSITE" id="PS50943">
    <property type="entry name" value="HTH_CROC1"/>
    <property type="match status" value="1"/>
</dbReference>
<keyword evidence="3" id="KW-1185">Reference proteome</keyword>
<dbReference type="AlphaFoldDB" id="A0A4V5TNY0"/>
<organism evidence="2 3">
    <name type="scientific">Sulfurimonas crateris</name>
    <dbReference type="NCBI Taxonomy" id="2574727"/>
    <lineage>
        <taxon>Bacteria</taxon>
        <taxon>Pseudomonadati</taxon>
        <taxon>Campylobacterota</taxon>
        <taxon>Epsilonproteobacteria</taxon>
        <taxon>Campylobacterales</taxon>
        <taxon>Sulfurimonadaceae</taxon>
        <taxon>Sulfurimonas</taxon>
    </lineage>
</organism>
<dbReference type="RefSeq" id="WP_137014921.1">
    <property type="nucleotide sequence ID" value="NZ_SZPX01000007.1"/>
</dbReference>
<dbReference type="InterPro" id="IPR001387">
    <property type="entry name" value="Cro/C1-type_HTH"/>
</dbReference>
<reference evidence="2 3" key="1">
    <citation type="submission" date="2019-04" db="EMBL/GenBank/DDBJ databases">
        <title>Sulfurimonas crateris sp. nov. a facultative anaerobic sulfur-oxidizing chemolithautotrophic bacterium isolated from a terrestrial mud vulcano.</title>
        <authorList>
            <person name="Ratnikova N.M."/>
            <person name="Slobodkin A.I."/>
            <person name="Merkel A.Y."/>
            <person name="Novikov A."/>
            <person name="Bonch-Osmolovskaya E.A."/>
            <person name="Slobodkina G.B."/>
        </authorList>
    </citation>
    <scope>NUCLEOTIDE SEQUENCE [LARGE SCALE GENOMIC DNA]</scope>
    <source>
        <strain evidence="2 3">SN118</strain>
    </source>
</reference>
<dbReference type="SUPFAM" id="SSF47413">
    <property type="entry name" value="lambda repressor-like DNA-binding domains"/>
    <property type="match status" value="1"/>
</dbReference>
<evidence type="ECO:0000313" key="3">
    <source>
        <dbReference type="Proteomes" id="UP000309561"/>
    </source>
</evidence>
<dbReference type="EMBL" id="SZPX01000007">
    <property type="protein sequence ID" value="TKI68773.1"/>
    <property type="molecule type" value="Genomic_DNA"/>
</dbReference>
<gene>
    <name evidence="2" type="ORF">FCU45_10205</name>
</gene>
<accession>A0A4V5TNY0</accession>